<comment type="caution">
    <text evidence="3">The sequence shown here is derived from an EMBL/GenBank/DDBJ whole genome shotgun (WGS) entry which is preliminary data.</text>
</comment>
<keyword evidence="2" id="KW-0812">Transmembrane</keyword>
<keyword evidence="2" id="KW-0472">Membrane</keyword>
<feature type="transmembrane region" description="Helical" evidence="2">
    <location>
        <begin position="83"/>
        <end position="103"/>
    </location>
</feature>
<feature type="transmembrane region" description="Helical" evidence="2">
    <location>
        <begin position="272"/>
        <end position="293"/>
    </location>
</feature>
<evidence type="ECO:0000256" key="1">
    <source>
        <dbReference type="SAM" id="MobiDB-lite"/>
    </source>
</evidence>
<evidence type="ECO:0000313" key="4">
    <source>
        <dbReference type="Proteomes" id="UP001500016"/>
    </source>
</evidence>
<sequence>MAGCDFGWVAPSVGGYCVGDGSGKSPAPSPKDLGDSGFDDIAESAAQGAATTVKSLGGAWMDLGTPELGGDSGPVAFLQGSTLWVTSFTAVLCLLLAAGQLAWQRRGDSARQALQGLLTLVVVSSAGVATVGLLTSAGDKFSVWIIDRSTGCRQISAAGEPVAQCVDEFEKRTSAMLALGGGDSSFLVLLMAVLVIVGSVAQIALMIVRMAMLVILTGTLPLAAAASTAPGGRVWFRRSVGWLLAFVLYKPAAAVVYAAAFAIPGRKQGDEVVSMISGVVLLVLACCTLPALMRFTAPVVQAAVSAGSGRAARSTASAGADGPASAATGALPVPHLRSLATGRSVAGAAVRPDPGGPPRARPGTARPGARTAVNPEASGARTSGPGAVPGGEQAGGPPRTAHARGPESGDPESGGPEPGGPEPRDSAADTPVPVPASRTEAATAPAPATTRATAPATAPMTERHPTDHPQEKPRGR</sequence>
<feature type="compositionally biased region" description="Low complexity" evidence="1">
    <location>
        <begin position="361"/>
        <end position="372"/>
    </location>
</feature>
<dbReference type="RefSeq" id="WP_344524862.1">
    <property type="nucleotide sequence ID" value="NZ_BAAAPE010000002.1"/>
</dbReference>
<proteinExistence type="predicted"/>
<keyword evidence="4" id="KW-1185">Reference proteome</keyword>
<feature type="compositionally biased region" description="Basic and acidic residues" evidence="1">
    <location>
        <begin position="461"/>
        <end position="476"/>
    </location>
</feature>
<reference evidence="3 4" key="1">
    <citation type="journal article" date="2019" name="Int. J. Syst. Evol. Microbiol.">
        <title>The Global Catalogue of Microorganisms (GCM) 10K type strain sequencing project: providing services to taxonomists for standard genome sequencing and annotation.</title>
        <authorList>
            <consortium name="The Broad Institute Genomics Platform"/>
            <consortium name="The Broad Institute Genome Sequencing Center for Infectious Disease"/>
            <person name="Wu L."/>
            <person name="Ma J."/>
        </authorList>
    </citation>
    <scope>NUCLEOTIDE SEQUENCE [LARGE SCALE GENOMIC DNA]</scope>
    <source>
        <strain evidence="3 4">JCM 15478</strain>
    </source>
</reference>
<evidence type="ECO:0000256" key="2">
    <source>
        <dbReference type="SAM" id="Phobius"/>
    </source>
</evidence>
<dbReference type="EMBL" id="BAAAPE010000002">
    <property type="protein sequence ID" value="GAA2066280.1"/>
    <property type="molecule type" value="Genomic_DNA"/>
</dbReference>
<feature type="transmembrane region" description="Helical" evidence="2">
    <location>
        <begin position="186"/>
        <end position="208"/>
    </location>
</feature>
<evidence type="ECO:0000313" key="3">
    <source>
        <dbReference type="EMBL" id="GAA2066280.1"/>
    </source>
</evidence>
<feature type="compositionally biased region" description="Low complexity" evidence="1">
    <location>
        <begin position="435"/>
        <end position="459"/>
    </location>
</feature>
<feature type="transmembrane region" description="Helical" evidence="2">
    <location>
        <begin position="115"/>
        <end position="134"/>
    </location>
</feature>
<feature type="transmembrane region" description="Helical" evidence="2">
    <location>
        <begin position="213"/>
        <end position="236"/>
    </location>
</feature>
<feature type="compositionally biased region" description="Low complexity" evidence="1">
    <location>
        <begin position="406"/>
        <end position="415"/>
    </location>
</feature>
<organism evidence="3 4">
    <name type="scientific">Streptomyces albiaxialis</name>
    <dbReference type="NCBI Taxonomy" id="329523"/>
    <lineage>
        <taxon>Bacteria</taxon>
        <taxon>Bacillati</taxon>
        <taxon>Actinomycetota</taxon>
        <taxon>Actinomycetes</taxon>
        <taxon>Kitasatosporales</taxon>
        <taxon>Streptomycetaceae</taxon>
        <taxon>Streptomyces</taxon>
    </lineage>
</organism>
<accession>A0ABN2VNN7</accession>
<gene>
    <name evidence="3" type="ORF">GCM10009801_12500</name>
</gene>
<feature type="region of interest" description="Disordered" evidence="1">
    <location>
        <begin position="344"/>
        <end position="476"/>
    </location>
</feature>
<dbReference type="Proteomes" id="UP001500016">
    <property type="component" value="Unassembled WGS sequence"/>
</dbReference>
<keyword evidence="2" id="KW-1133">Transmembrane helix</keyword>
<name>A0ABN2VNN7_9ACTN</name>
<protein>
    <recommendedName>
        <fullName evidence="5">TrbL/VirB6 plasmid conjugal transfer protein</fullName>
    </recommendedName>
</protein>
<evidence type="ECO:0008006" key="5">
    <source>
        <dbReference type="Google" id="ProtNLM"/>
    </source>
</evidence>
<feature type="transmembrane region" description="Helical" evidence="2">
    <location>
        <begin position="242"/>
        <end position="260"/>
    </location>
</feature>